<evidence type="ECO:0008006" key="3">
    <source>
        <dbReference type="Google" id="ProtNLM"/>
    </source>
</evidence>
<dbReference type="RefSeq" id="WP_126322580.1">
    <property type="nucleotide sequence ID" value="NZ_AP018005.1"/>
</dbReference>
<proteinExistence type="predicted"/>
<evidence type="ECO:0000313" key="1">
    <source>
        <dbReference type="EMBL" id="BBB15090.1"/>
    </source>
</evidence>
<reference evidence="1 2" key="1">
    <citation type="submission" date="2017-03" db="EMBL/GenBank/DDBJ databases">
        <title>The genome sequence of Candidatus Rickettsiella viridis.</title>
        <authorList>
            <person name="Nikoh N."/>
            <person name="Tsuchida T."/>
            <person name="Yamaguchi K."/>
            <person name="Maeda T."/>
            <person name="Shigenobu S."/>
            <person name="Fukatsu T."/>
        </authorList>
    </citation>
    <scope>NUCLEOTIDE SEQUENCE [LARGE SCALE GENOMIC DNA]</scope>
    <source>
        <strain evidence="1 2">Ap-RA04</strain>
    </source>
</reference>
<keyword evidence="2" id="KW-1185">Reference proteome</keyword>
<accession>A0A2Z5UW14</accession>
<dbReference type="Proteomes" id="UP000282483">
    <property type="component" value="Chromosome"/>
</dbReference>
<sequence>MKPIPEKTLDTILNQQDSQSILGFIQKKVLQLNQLNDIWQKSWPDLAQHSRIANFREGCLVIEVDNAAWVTRLRYLIPDLSKKLVKHTALNSLKHIEWYIQPHSQTVSPRNRFALVLSDHSAQLLKNTALTIRMKQLQEALIRLSENN</sequence>
<dbReference type="Pfam" id="PF05258">
    <property type="entry name" value="DciA"/>
    <property type="match status" value="1"/>
</dbReference>
<dbReference type="OrthoDB" id="5660016at2"/>
<gene>
    <name evidence="1" type="ORF">RVIR1_05880</name>
</gene>
<dbReference type="EMBL" id="AP018005">
    <property type="protein sequence ID" value="BBB15090.1"/>
    <property type="molecule type" value="Genomic_DNA"/>
</dbReference>
<dbReference type="AlphaFoldDB" id="A0A2Z5UW14"/>
<dbReference type="InterPro" id="IPR007922">
    <property type="entry name" value="DciA-like"/>
</dbReference>
<organism evidence="1 2">
    <name type="scientific">Candidatus Rickettsiella viridis</name>
    <dbReference type="NCBI Taxonomy" id="676208"/>
    <lineage>
        <taxon>Bacteria</taxon>
        <taxon>Pseudomonadati</taxon>
        <taxon>Pseudomonadota</taxon>
        <taxon>Gammaproteobacteria</taxon>
        <taxon>Legionellales</taxon>
        <taxon>Coxiellaceae</taxon>
        <taxon>Rickettsiella</taxon>
    </lineage>
</organism>
<protein>
    <recommendedName>
        <fullName evidence="3">DUF721 domain-containing protein</fullName>
    </recommendedName>
</protein>
<dbReference type="KEGG" id="rvi:RVIR1_05880"/>
<evidence type="ECO:0000313" key="2">
    <source>
        <dbReference type="Proteomes" id="UP000282483"/>
    </source>
</evidence>
<name>A0A2Z5UW14_9COXI</name>